<dbReference type="Gene3D" id="3.40.50.1700">
    <property type="entry name" value="Glycoside hydrolase family 3 C-terminal domain"/>
    <property type="match status" value="1"/>
</dbReference>
<name>A0A174EA84_9FIRM</name>
<dbReference type="InterPro" id="IPR017853">
    <property type="entry name" value="GH"/>
</dbReference>
<dbReference type="RefSeq" id="WP_055227703.1">
    <property type="nucleotide sequence ID" value="NZ_CAXSRP010000002.1"/>
</dbReference>
<protein>
    <submittedName>
        <fullName evidence="4">Thermostable beta-glucosidase B</fullName>
        <ecNumber evidence="4">3.2.1.21</ecNumber>
    </submittedName>
</protein>
<keyword evidence="2 4" id="KW-0378">Hydrolase</keyword>
<evidence type="ECO:0000313" key="5">
    <source>
        <dbReference type="Proteomes" id="UP000095706"/>
    </source>
</evidence>
<dbReference type="InterPro" id="IPR036962">
    <property type="entry name" value="Glyco_hydro_3_N_sf"/>
</dbReference>
<dbReference type="PANTHER" id="PTHR42715:SF10">
    <property type="entry name" value="BETA-GLUCOSIDASE"/>
    <property type="match status" value="1"/>
</dbReference>
<dbReference type="SUPFAM" id="SSF52279">
    <property type="entry name" value="Beta-D-glucan exohydrolase, C-terminal domain"/>
    <property type="match status" value="1"/>
</dbReference>
<dbReference type="EC" id="3.2.1.21" evidence="4"/>
<evidence type="ECO:0000313" key="4">
    <source>
        <dbReference type="EMBL" id="CUO33215.1"/>
    </source>
</evidence>
<evidence type="ECO:0000256" key="2">
    <source>
        <dbReference type="ARBA" id="ARBA00022801"/>
    </source>
</evidence>
<dbReference type="InterPro" id="IPR050288">
    <property type="entry name" value="Cellulose_deg_GH3"/>
</dbReference>
<sequence length="947" mass="103435">MKSNTIYPPMSEREISGAAISREAATQGMVLLKNINGVLPLKGRGKIALFGNGAARTIRGGTGSGDPFNGGLSGGGDQDVDQSLRYHINILNAMETEGFEIVNREQQMAWARCYDLAKREMKDQVMSVFAFPEEPLTTEKLEEYAKETETAICVISRNSGEGNDRFMKKEVSIGDKKYEIGDYRLSAVEMDNLKKLRSAFSSLILVLNVPGSISVQDLEAACADAILLMGQAGQEGGAAVTDILTGKATPSGKLTATWAKKYEDYPTAGNFLQDFNKAVYTEGIYVGYRYFDTFNVDPGYPFGYGLSYTTFALGNLEASLDEDTLVLGVTVENTGAFAGREVVQVYVSAPVSEMDMPEQELKGFQKTMLLAPGEKEDVKIRIPLRNLASYSENAGGYILSKGDYGVRIGTSSRDTKPVCKIRLEQTALTEQVLVELPLTETLEEKKGLTDRKDETIWKDVPVLLAVQIPETLDSRSAYSDEKVVTYATDTSYQPVMPYETVRYVEKKEWKLNDVASGRVSMEEFAAQLDAAQLADLCCGTGWGVQDENNPVIGASSESVPGAAGETTHALESYGVSSIVLADGPGGVRITQQFEATDLESGEKRQVYHYCTAWPVGTLLAQSFDPEILEQVGCGMAADMQAMRIDLLLGPGMNIQRDPMCGRNFEYFSEDPLISGKMASAMVRGLQSLPGGGGCIKHYAANNQETNRNAVDSVIGQRALREIYLEPYKIAIQESQPLSIMSSYNLINGVPTADSYDLCTDLARGEWGFEGLIMTDWNGGSSTPWKSMHAGNDLIMPGGKGRAMNILQAVRTVMPEFDERGQVIMVQEVPFAPVFAARWNSFTVDPEGPDTVMAPLGEGHTAEMKDGEILVDGEKVYMQANDMKTFFNDPASFVPKICPANEEVAFILDDGRAIGYKGHLDKKPRLCLGDVQRCAVHNLRIILKCMGL</sequence>
<dbReference type="GO" id="GO:0005975">
    <property type="term" value="P:carbohydrate metabolic process"/>
    <property type="evidence" value="ECO:0007669"/>
    <property type="project" value="InterPro"/>
</dbReference>
<feature type="domain" description="Fibronectin type III-like" evidence="3">
    <location>
        <begin position="341"/>
        <end position="412"/>
    </location>
</feature>
<dbReference type="GO" id="GO:0008422">
    <property type="term" value="F:beta-glucosidase activity"/>
    <property type="evidence" value="ECO:0007669"/>
    <property type="project" value="UniProtKB-EC"/>
</dbReference>
<dbReference type="Gene3D" id="2.60.40.10">
    <property type="entry name" value="Immunoglobulins"/>
    <property type="match status" value="1"/>
</dbReference>
<evidence type="ECO:0000259" key="3">
    <source>
        <dbReference type="SMART" id="SM01217"/>
    </source>
</evidence>
<accession>A0A174EA84</accession>
<gene>
    <name evidence="4" type="primary">bglB_6</name>
    <name evidence="4" type="ORF">ERS852406_01722</name>
</gene>
<keyword evidence="4" id="KW-0326">Glycosidase</keyword>
<dbReference type="SUPFAM" id="SSF51445">
    <property type="entry name" value="(Trans)glycosidases"/>
    <property type="match status" value="1"/>
</dbReference>
<dbReference type="EMBL" id="CYYV01000008">
    <property type="protein sequence ID" value="CUO33215.1"/>
    <property type="molecule type" value="Genomic_DNA"/>
</dbReference>
<dbReference type="Pfam" id="PF01915">
    <property type="entry name" value="Glyco_hydro_3_C"/>
    <property type="match status" value="1"/>
</dbReference>
<organism evidence="4 5">
    <name type="scientific">Fusicatenibacter saccharivorans</name>
    <dbReference type="NCBI Taxonomy" id="1150298"/>
    <lineage>
        <taxon>Bacteria</taxon>
        <taxon>Bacillati</taxon>
        <taxon>Bacillota</taxon>
        <taxon>Clostridia</taxon>
        <taxon>Lachnospirales</taxon>
        <taxon>Lachnospiraceae</taxon>
        <taxon>Fusicatenibacter</taxon>
    </lineage>
</organism>
<dbReference type="InterPro" id="IPR001764">
    <property type="entry name" value="Glyco_hydro_3_N"/>
</dbReference>
<reference evidence="4 5" key="1">
    <citation type="submission" date="2015-09" db="EMBL/GenBank/DDBJ databases">
        <authorList>
            <consortium name="Pathogen Informatics"/>
        </authorList>
    </citation>
    <scope>NUCLEOTIDE SEQUENCE [LARGE SCALE GENOMIC DNA]</scope>
    <source>
        <strain evidence="4 5">2789STDY5608849</strain>
    </source>
</reference>
<dbReference type="PRINTS" id="PR00133">
    <property type="entry name" value="GLHYDRLASE3"/>
</dbReference>
<dbReference type="Pfam" id="PF00933">
    <property type="entry name" value="Glyco_hydro_3"/>
    <property type="match status" value="1"/>
</dbReference>
<evidence type="ECO:0000256" key="1">
    <source>
        <dbReference type="ARBA" id="ARBA00005336"/>
    </source>
</evidence>
<proteinExistence type="inferred from homology"/>
<dbReference type="AlphaFoldDB" id="A0A174EA84"/>
<dbReference type="PANTHER" id="PTHR42715">
    <property type="entry name" value="BETA-GLUCOSIDASE"/>
    <property type="match status" value="1"/>
</dbReference>
<dbReference type="InterPro" id="IPR002772">
    <property type="entry name" value="Glyco_hydro_3_C"/>
</dbReference>
<dbReference type="InterPro" id="IPR026891">
    <property type="entry name" value="Fn3-like"/>
</dbReference>
<dbReference type="Gene3D" id="3.20.20.300">
    <property type="entry name" value="Glycoside hydrolase, family 3, N-terminal domain"/>
    <property type="match status" value="1"/>
</dbReference>
<dbReference type="Pfam" id="PF14310">
    <property type="entry name" value="Fn3-like"/>
    <property type="match status" value="1"/>
</dbReference>
<dbReference type="Proteomes" id="UP000095706">
    <property type="component" value="Unassembled WGS sequence"/>
</dbReference>
<dbReference type="InterPro" id="IPR013783">
    <property type="entry name" value="Ig-like_fold"/>
</dbReference>
<dbReference type="InterPro" id="IPR036881">
    <property type="entry name" value="Glyco_hydro_3_C_sf"/>
</dbReference>
<comment type="similarity">
    <text evidence="1">Belongs to the glycosyl hydrolase 3 family.</text>
</comment>
<dbReference type="SMART" id="SM01217">
    <property type="entry name" value="Fn3_like"/>
    <property type="match status" value="1"/>
</dbReference>